<dbReference type="SUPFAM" id="SSF46785">
    <property type="entry name" value="Winged helix' DNA-binding domain"/>
    <property type="match status" value="1"/>
</dbReference>
<dbReference type="GO" id="GO:0006351">
    <property type="term" value="P:DNA-templated transcription"/>
    <property type="evidence" value="ECO:0007669"/>
    <property type="project" value="TreeGrafter"/>
</dbReference>
<protein>
    <recommendedName>
        <fullName evidence="5">HTH lysR-type domain-containing protein</fullName>
    </recommendedName>
</protein>
<evidence type="ECO:0000256" key="1">
    <source>
        <dbReference type="ARBA" id="ARBA00009437"/>
    </source>
</evidence>
<evidence type="ECO:0000256" key="4">
    <source>
        <dbReference type="ARBA" id="ARBA00023163"/>
    </source>
</evidence>
<evidence type="ECO:0000313" key="7">
    <source>
        <dbReference type="Proteomes" id="UP000248689"/>
    </source>
</evidence>
<dbReference type="Pfam" id="PF03466">
    <property type="entry name" value="LysR_substrate"/>
    <property type="match status" value="1"/>
</dbReference>
<dbReference type="PANTHER" id="PTHR30537:SF30">
    <property type="entry name" value="TRANSCRIPTIONAL REGULATOR-RELATED"/>
    <property type="match status" value="1"/>
</dbReference>
<dbReference type="InterPro" id="IPR058163">
    <property type="entry name" value="LysR-type_TF_proteobact-type"/>
</dbReference>
<accession>A0A328C037</accession>
<organism evidence="6 7">
    <name type="scientific">Glaesserella australis</name>
    <dbReference type="NCBI Taxonomy" id="2094024"/>
    <lineage>
        <taxon>Bacteria</taxon>
        <taxon>Pseudomonadati</taxon>
        <taxon>Pseudomonadota</taxon>
        <taxon>Gammaproteobacteria</taxon>
        <taxon>Pasteurellales</taxon>
        <taxon>Pasteurellaceae</taxon>
        <taxon>Glaesserella</taxon>
    </lineage>
</organism>
<dbReference type="OrthoDB" id="8678019at2"/>
<keyword evidence="3" id="KW-0238">DNA-binding</keyword>
<dbReference type="InterPro" id="IPR036390">
    <property type="entry name" value="WH_DNA-bd_sf"/>
</dbReference>
<dbReference type="RefSeq" id="WP_111749571.1">
    <property type="nucleotide sequence ID" value="NZ_PTPX01000007.1"/>
</dbReference>
<sequence>MESAKRLLIFNEVIKKGSMSKTAQSLGMTASAVSQHLQNLESDYGLKLLNRNTRRLELTEAGRILWQQTEKLAAIMQETQEKMTALKAKPSGTVRLSLPTGFVRCREIRELMRVVEQDFPDIRLVLLAEDSLAQLQQGTADIALRAGEISDSMDNVVYRLADWSLCIAGAMEYLAENPITQPTDLLTAHWLNHSDFVLLNAFETLNLPKILPEKRTECPNMSAIAYYLATEGMGLTFILEGELQVFEKNHRLQRVLSQAKLPTKRISAVVANAAQSAKNAAVLNVLKRVFKQ</sequence>
<name>A0A328C037_9PAST</name>
<dbReference type="InterPro" id="IPR005119">
    <property type="entry name" value="LysR_subst-bd"/>
</dbReference>
<feature type="domain" description="HTH lysR-type" evidence="5">
    <location>
        <begin position="1"/>
        <end position="59"/>
    </location>
</feature>
<dbReference type="Gene3D" id="1.10.10.10">
    <property type="entry name" value="Winged helix-like DNA-binding domain superfamily/Winged helix DNA-binding domain"/>
    <property type="match status" value="1"/>
</dbReference>
<keyword evidence="4" id="KW-0804">Transcription</keyword>
<evidence type="ECO:0000259" key="5">
    <source>
        <dbReference type="PROSITE" id="PS50931"/>
    </source>
</evidence>
<dbReference type="PANTHER" id="PTHR30537">
    <property type="entry name" value="HTH-TYPE TRANSCRIPTIONAL REGULATOR"/>
    <property type="match status" value="1"/>
</dbReference>
<dbReference type="Proteomes" id="UP000248689">
    <property type="component" value="Unassembled WGS sequence"/>
</dbReference>
<dbReference type="Gene3D" id="3.40.190.290">
    <property type="match status" value="1"/>
</dbReference>
<dbReference type="Pfam" id="PF00126">
    <property type="entry name" value="HTH_1"/>
    <property type="match status" value="1"/>
</dbReference>
<evidence type="ECO:0000256" key="2">
    <source>
        <dbReference type="ARBA" id="ARBA00023015"/>
    </source>
</evidence>
<evidence type="ECO:0000313" key="6">
    <source>
        <dbReference type="EMBL" id="RAL19285.1"/>
    </source>
</evidence>
<gene>
    <name evidence="6" type="ORF">C5N92_03975</name>
</gene>
<evidence type="ECO:0000256" key="3">
    <source>
        <dbReference type="ARBA" id="ARBA00023125"/>
    </source>
</evidence>
<keyword evidence="2" id="KW-0805">Transcription regulation</keyword>
<dbReference type="EMBL" id="PTPX01000007">
    <property type="protein sequence ID" value="RAL19285.1"/>
    <property type="molecule type" value="Genomic_DNA"/>
</dbReference>
<dbReference type="GO" id="GO:0003700">
    <property type="term" value="F:DNA-binding transcription factor activity"/>
    <property type="evidence" value="ECO:0007669"/>
    <property type="project" value="InterPro"/>
</dbReference>
<dbReference type="GO" id="GO:0043565">
    <property type="term" value="F:sequence-specific DNA binding"/>
    <property type="evidence" value="ECO:0007669"/>
    <property type="project" value="TreeGrafter"/>
</dbReference>
<dbReference type="InterPro" id="IPR036388">
    <property type="entry name" value="WH-like_DNA-bd_sf"/>
</dbReference>
<dbReference type="PROSITE" id="PS50931">
    <property type="entry name" value="HTH_LYSR"/>
    <property type="match status" value="1"/>
</dbReference>
<comment type="caution">
    <text evidence="6">The sequence shown here is derived from an EMBL/GenBank/DDBJ whole genome shotgun (WGS) entry which is preliminary data.</text>
</comment>
<keyword evidence="7" id="KW-1185">Reference proteome</keyword>
<dbReference type="InterPro" id="IPR000847">
    <property type="entry name" value="LysR_HTH_N"/>
</dbReference>
<reference evidence="7" key="1">
    <citation type="submission" date="2018-02" db="EMBL/GenBank/DDBJ databases">
        <title>Glaesserella australis sp. nov., isolated from the lungs of pigs.</title>
        <authorList>
            <person name="Turni C."/>
            <person name="Christensen H."/>
        </authorList>
    </citation>
    <scope>NUCLEOTIDE SEQUENCE [LARGE SCALE GENOMIC DNA]</scope>
    <source>
        <strain evidence="7">HS4635</strain>
    </source>
</reference>
<dbReference type="AlphaFoldDB" id="A0A328C037"/>
<comment type="similarity">
    <text evidence="1">Belongs to the LysR transcriptional regulatory family.</text>
</comment>
<proteinExistence type="inferred from homology"/>
<dbReference type="SUPFAM" id="SSF53850">
    <property type="entry name" value="Periplasmic binding protein-like II"/>
    <property type="match status" value="1"/>
</dbReference>
<dbReference type="FunFam" id="1.10.10.10:FF:000001">
    <property type="entry name" value="LysR family transcriptional regulator"/>
    <property type="match status" value="1"/>
</dbReference>